<organism evidence="2 3">
    <name type="scientific">Xyrichtys novacula</name>
    <name type="common">Pearly razorfish</name>
    <name type="synonym">Hemipteronotus novacula</name>
    <dbReference type="NCBI Taxonomy" id="13765"/>
    <lineage>
        <taxon>Eukaryota</taxon>
        <taxon>Metazoa</taxon>
        <taxon>Chordata</taxon>
        <taxon>Craniata</taxon>
        <taxon>Vertebrata</taxon>
        <taxon>Euteleostomi</taxon>
        <taxon>Actinopterygii</taxon>
        <taxon>Neopterygii</taxon>
        <taxon>Teleostei</taxon>
        <taxon>Neoteleostei</taxon>
        <taxon>Acanthomorphata</taxon>
        <taxon>Eupercaria</taxon>
        <taxon>Labriformes</taxon>
        <taxon>Labridae</taxon>
        <taxon>Xyrichtys</taxon>
    </lineage>
</organism>
<evidence type="ECO:0000313" key="3">
    <source>
        <dbReference type="Proteomes" id="UP001178508"/>
    </source>
</evidence>
<accession>A0AAV1FWX4</accession>
<feature type="region of interest" description="Disordered" evidence="1">
    <location>
        <begin position="217"/>
        <end position="300"/>
    </location>
</feature>
<feature type="region of interest" description="Disordered" evidence="1">
    <location>
        <begin position="1"/>
        <end position="83"/>
    </location>
</feature>
<proteinExistence type="predicted"/>
<dbReference type="Proteomes" id="UP001178508">
    <property type="component" value="Chromosome 10"/>
</dbReference>
<dbReference type="EMBL" id="OY660873">
    <property type="protein sequence ID" value="CAJ1066112.1"/>
    <property type="molecule type" value="Genomic_DNA"/>
</dbReference>
<evidence type="ECO:0000256" key="1">
    <source>
        <dbReference type="SAM" id="MobiDB-lite"/>
    </source>
</evidence>
<gene>
    <name evidence="2" type="ORF">XNOV1_A032374</name>
</gene>
<dbReference type="AlphaFoldDB" id="A0AAV1FWX4"/>
<reference evidence="2" key="1">
    <citation type="submission" date="2023-08" db="EMBL/GenBank/DDBJ databases">
        <authorList>
            <person name="Alioto T."/>
            <person name="Alioto T."/>
            <person name="Gomez Garrido J."/>
        </authorList>
    </citation>
    <scope>NUCLEOTIDE SEQUENCE</scope>
</reference>
<name>A0AAV1FWX4_XYRNO</name>
<keyword evidence="3" id="KW-1185">Reference proteome</keyword>
<sequence length="300" mass="32827">MSVFSEDSQHHYSAPAGSQSKKRKRTSVVRTSDSTGLTQDPAPQHSHAQVADPPLVQRTQSTIPPSELPEVSPVVHPFQPSTAPLLDDGPLIIHHRSMYKNGHQHPYRIALGRLIKQKLWELSDRPQFTETVDDNGLVHVNISYRARVYPPLYDVDKSYEPQPQTSPRKRRLKAPKTGVSTEGGEDTAASWPWFELMDEALGERPNITPPCLIASAGQDAAVSSPPSATVTPAETPCSSPSTSSSATRPSTPTEDSTSTAAPRSTSPPANPRSQGSSPPRRGRRRRRPALEDMWQEVEAT</sequence>
<feature type="compositionally biased region" description="Low complexity" evidence="1">
    <location>
        <begin position="64"/>
        <end position="77"/>
    </location>
</feature>
<feature type="compositionally biased region" description="Low complexity" evidence="1">
    <location>
        <begin position="231"/>
        <end position="279"/>
    </location>
</feature>
<feature type="region of interest" description="Disordered" evidence="1">
    <location>
        <begin position="154"/>
        <end position="191"/>
    </location>
</feature>
<feature type="compositionally biased region" description="Polar residues" evidence="1">
    <location>
        <begin position="28"/>
        <end position="38"/>
    </location>
</feature>
<protein>
    <submittedName>
        <fullName evidence="2">Uncharacterized protein LOC117812951 isoform X1</fullName>
    </submittedName>
</protein>
<evidence type="ECO:0000313" key="2">
    <source>
        <dbReference type="EMBL" id="CAJ1066112.1"/>
    </source>
</evidence>